<gene>
    <name evidence="1" type="ORF">PoB_001926500</name>
</gene>
<organism evidence="1 2">
    <name type="scientific">Plakobranchus ocellatus</name>
    <dbReference type="NCBI Taxonomy" id="259542"/>
    <lineage>
        <taxon>Eukaryota</taxon>
        <taxon>Metazoa</taxon>
        <taxon>Spiralia</taxon>
        <taxon>Lophotrochozoa</taxon>
        <taxon>Mollusca</taxon>
        <taxon>Gastropoda</taxon>
        <taxon>Heterobranchia</taxon>
        <taxon>Euthyneura</taxon>
        <taxon>Panpulmonata</taxon>
        <taxon>Sacoglossa</taxon>
        <taxon>Placobranchoidea</taxon>
        <taxon>Plakobranchidae</taxon>
        <taxon>Plakobranchus</taxon>
    </lineage>
</organism>
<evidence type="ECO:0000313" key="2">
    <source>
        <dbReference type="Proteomes" id="UP000735302"/>
    </source>
</evidence>
<name>A0AAV3ZC85_9GAST</name>
<sequence length="249" mass="26238">MPAYRLLIVVCLGINDNFGNKSIAIAANRGNRDAGFSPGRTLYDFSNGAGVVAIRPRGFYPCFLTDTVLDLDNIGSVAGVINGSENAVAHNQITLDGTAERLEKEAVAALYEAQPSLKLFCGWAGVVTAAPLGAGETRLGAEAGRSRLLAWNDENRLSEEAGETRLEAEVSETSLLAKADETRLEAEAGEIMLLAEAGETTLGAEAGRSRLLAEASETKLWTKAGRSKLLANTGGSRLLAEASETRLLA</sequence>
<dbReference type="Proteomes" id="UP000735302">
    <property type="component" value="Unassembled WGS sequence"/>
</dbReference>
<dbReference type="EMBL" id="BLXT01002298">
    <property type="protein sequence ID" value="GFN92759.1"/>
    <property type="molecule type" value="Genomic_DNA"/>
</dbReference>
<proteinExistence type="predicted"/>
<dbReference type="AlphaFoldDB" id="A0AAV3ZC85"/>
<protein>
    <submittedName>
        <fullName evidence="1">Arginine-glutamic acid dipeptide repeats protein-like</fullName>
    </submittedName>
</protein>
<keyword evidence="2" id="KW-1185">Reference proteome</keyword>
<reference evidence="1 2" key="1">
    <citation type="journal article" date="2021" name="Elife">
        <title>Chloroplast acquisition without the gene transfer in kleptoplastic sea slugs, Plakobranchus ocellatus.</title>
        <authorList>
            <person name="Maeda T."/>
            <person name="Takahashi S."/>
            <person name="Yoshida T."/>
            <person name="Shimamura S."/>
            <person name="Takaki Y."/>
            <person name="Nagai Y."/>
            <person name="Toyoda A."/>
            <person name="Suzuki Y."/>
            <person name="Arimoto A."/>
            <person name="Ishii H."/>
            <person name="Satoh N."/>
            <person name="Nishiyama T."/>
            <person name="Hasebe M."/>
            <person name="Maruyama T."/>
            <person name="Minagawa J."/>
            <person name="Obokata J."/>
            <person name="Shigenobu S."/>
        </authorList>
    </citation>
    <scope>NUCLEOTIDE SEQUENCE [LARGE SCALE GENOMIC DNA]</scope>
</reference>
<accession>A0AAV3ZC85</accession>
<comment type="caution">
    <text evidence="1">The sequence shown here is derived from an EMBL/GenBank/DDBJ whole genome shotgun (WGS) entry which is preliminary data.</text>
</comment>
<evidence type="ECO:0000313" key="1">
    <source>
        <dbReference type="EMBL" id="GFN92759.1"/>
    </source>
</evidence>